<keyword evidence="4" id="KW-1185">Reference proteome</keyword>
<dbReference type="Pfam" id="PF05903">
    <property type="entry name" value="Peptidase_C97"/>
    <property type="match status" value="1"/>
</dbReference>
<organism evidence="3 4">
    <name type="scientific">Paramecium primaurelia</name>
    <dbReference type="NCBI Taxonomy" id="5886"/>
    <lineage>
        <taxon>Eukaryota</taxon>
        <taxon>Sar</taxon>
        <taxon>Alveolata</taxon>
        <taxon>Ciliophora</taxon>
        <taxon>Intramacronucleata</taxon>
        <taxon>Oligohymenophorea</taxon>
        <taxon>Peniculida</taxon>
        <taxon>Parameciidae</taxon>
        <taxon>Paramecium</taxon>
    </lineage>
</organism>
<dbReference type="GO" id="GO:0008233">
    <property type="term" value="F:peptidase activity"/>
    <property type="evidence" value="ECO:0007669"/>
    <property type="project" value="InterPro"/>
</dbReference>
<proteinExistence type="predicted"/>
<sequence>MDNQIYKVTLNMYDLSQGMAKQFSPMFLGKQIDAIWHTGIVVYGKEYFFGGGICAQAPKTTIYGYPIEERELGETEIPQSTFEEFLRSISSNYTMEKYDLFKNNCNNFTNECAQFLVGKGIPENITGLPQEFLNTQLGQMLKPVIEQITNKQASDQTEHFNYLNNQELQALQNFQNINPQIINQQQPQPQLNVPLTQTVKAAQQPQQQPQQIDTNVIPIEDSESYFCLIESSPQCIIDFYTEWCGPCKTIKPLFHKLSLENPHINFYSVNIEKVREIADSLQVTSIPTFITYQNGQQKDRWTGGQHHMLTNNIQKLQ</sequence>
<evidence type="ECO:0000313" key="3">
    <source>
        <dbReference type="EMBL" id="CAD8098494.1"/>
    </source>
</evidence>
<feature type="domain" description="Thioredoxin" evidence="1">
    <location>
        <begin position="198"/>
        <end position="317"/>
    </location>
</feature>
<reference evidence="3" key="1">
    <citation type="submission" date="2021-01" db="EMBL/GenBank/DDBJ databases">
        <authorList>
            <consortium name="Genoscope - CEA"/>
            <person name="William W."/>
        </authorList>
    </citation>
    <scope>NUCLEOTIDE SEQUENCE</scope>
</reference>
<evidence type="ECO:0008006" key="5">
    <source>
        <dbReference type="Google" id="ProtNLM"/>
    </source>
</evidence>
<dbReference type="InterPro" id="IPR017937">
    <property type="entry name" value="Thioredoxin_CS"/>
</dbReference>
<dbReference type="PANTHER" id="PTHR12378">
    <property type="entry name" value="DESUMOYLATING ISOPEPTIDASE"/>
    <property type="match status" value="1"/>
</dbReference>
<dbReference type="InterPro" id="IPR013766">
    <property type="entry name" value="Thioredoxin_domain"/>
</dbReference>
<dbReference type="PROSITE" id="PS51858">
    <property type="entry name" value="PPPDE"/>
    <property type="match status" value="1"/>
</dbReference>
<comment type="caution">
    <text evidence="3">The sequence shown here is derived from an EMBL/GenBank/DDBJ whole genome shotgun (WGS) entry which is preliminary data.</text>
</comment>
<protein>
    <recommendedName>
        <fullName evidence="5">Thioredoxin domain-containing protein</fullName>
    </recommendedName>
</protein>
<dbReference type="CDD" id="cd02947">
    <property type="entry name" value="TRX_family"/>
    <property type="match status" value="1"/>
</dbReference>
<dbReference type="PANTHER" id="PTHR12378:SF7">
    <property type="entry name" value="DESUMOYLATING ISOPEPTIDASE 1"/>
    <property type="match status" value="1"/>
</dbReference>
<name>A0A8S1P6P0_PARPR</name>
<dbReference type="GO" id="GO:0070646">
    <property type="term" value="P:protein modification by small protein removal"/>
    <property type="evidence" value="ECO:0007669"/>
    <property type="project" value="TreeGrafter"/>
</dbReference>
<dbReference type="SMART" id="SM01179">
    <property type="entry name" value="DUF862"/>
    <property type="match status" value="1"/>
</dbReference>
<evidence type="ECO:0000313" key="4">
    <source>
        <dbReference type="Proteomes" id="UP000688137"/>
    </source>
</evidence>
<accession>A0A8S1P6P0</accession>
<dbReference type="AlphaFoldDB" id="A0A8S1P6P0"/>
<dbReference type="PROSITE" id="PS51352">
    <property type="entry name" value="THIOREDOXIN_2"/>
    <property type="match status" value="1"/>
</dbReference>
<evidence type="ECO:0000259" key="1">
    <source>
        <dbReference type="PROSITE" id="PS51352"/>
    </source>
</evidence>
<dbReference type="Proteomes" id="UP000688137">
    <property type="component" value="Unassembled WGS sequence"/>
</dbReference>
<feature type="domain" description="PPPDE" evidence="2">
    <location>
        <begin position="6"/>
        <end position="146"/>
    </location>
</feature>
<dbReference type="PROSITE" id="PS00194">
    <property type="entry name" value="THIOREDOXIN_1"/>
    <property type="match status" value="1"/>
</dbReference>
<evidence type="ECO:0000259" key="2">
    <source>
        <dbReference type="PROSITE" id="PS51858"/>
    </source>
</evidence>
<dbReference type="Pfam" id="PF00085">
    <property type="entry name" value="Thioredoxin"/>
    <property type="match status" value="1"/>
</dbReference>
<dbReference type="EMBL" id="CAJJDM010000110">
    <property type="protein sequence ID" value="CAD8098494.1"/>
    <property type="molecule type" value="Genomic_DNA"/>
</dbReference>
<dbReference type="OMA" id="ISSNYTM"/>
<dbReference type="InterPro" id="IPR008580">
    <property type="entry name" value="PPPDE_dom"/>
</dbReference>
<gene>
    <name evidence="3" type="ORF">PPRIM_AZ9-3.1.T1070069</name>
</gene>